<evidence type="ECO:0000259" key="2">
    <source>
        <dbReference type="Pfam" id="PF20616"/>
    </source>
</evidence>
<dbReference type="Pfam" id="PF20616">
    <property type="entry name" value="Caps_syn_GfcC_N"/>
    <property type="match status" value="1"/>
</dbReference>
<dbReference type="Pfam" id="PF06251">
    <property type="entry name" value="Caps_syn_GfcC_C"/>
    <property type="match status" value="1"/>
</dbReference>
<keyword evidence="4" id="KW-1185">Reference proteome</keyword>
<feature type="domain" description="Capsule biosynthesis GfcC-like N-terminal" evidence="2">
    <location>
        <begin position="8"/>
        <end position="130"/>
    </location>
</feature>
<evidence type="ECO:0000313" key="4">
    <source>
        <dbReference type="Proteomes" id="UP000031672"/>
    </source>
</evidence>
<accession>A0A0C2KH87</accession>
<organism evidence="3 4">
    <name type="scientific">Vibrio renipiscarius</name>
    <dbReference type="NCBI Taxonomy" id="1461322"/>
    <lineage>
        <taxon>Bacteria</taxon>
        <taxon>Pseudomonadati</taxon>
        <taxon>Pseudomonadota</taxon>
        <taxon>Gammaproteobacteria</taxon>
        <taxon>Vibrionales</taxon>
        <taxon>Vibrionaceae</taxon>
        <taxon>Vibrio</taxon>
    </lineage>
</organism>
<dbReference type="EMBL" id="JTKH01000020">
    <property type="protein sequence ID" value="KII77754.1"/>
    <property type="molecule type" value="Genomic_DNA"/>
</dbReference>
<sequence>MSPPSQADTLSVTLPAVQTTLSYEHPVRLDRVFTDAIAQSGGVSPAQYFVANKLFNLDKAEQINQLKQQVLEQLNALALERSKFKTSSELLARQIESWNVAYRENLNLDFDVIRTQPTANPMLSGHFALVAENRSSLVNIEGLVFQPQPLNFSSNLTLRDYINQVDIFSSAHPSYAWVIYPDGHTIRVGYAQWNEEIIQLTPNSVIFLGFDSDSDHTLKLEEQIVKLITMRTNIK</sequence>
<feature type="domain" description="Capsule biosynthesis GfcC-like C-terminal" evidence="1">
    <location>
        <begin position="151"/>
        <end position="231"/>
    </location>
</feature>
<evidence type="ECO:0000313" key="3">
    <source>
        <dbReference type="EMBL" id="KII77754.1"/>
    </source>
</evidence>
<dbReference type="AlphaFoldDB" id="A0A0C2KH87"/>
<dbReference type="Proteomes" id="UP000031672">
    <property type="component" value="Unassembled WGS sequence"/>
</dbReference>
<dbReference type="Gene3D" id="3.10.20.700">
    <property type="match status" value="1"/>
</dbReference>
<dbReference type="InterPro" id="IPR046459">
    <property type="entry name" value="Caps_syn_GfcC_N"/>
</dbReference>
<reference evidence="3 4" key="1">
    <citation type="submission" date="2014-11" db="EMBL/GenBank/DDBJ databases">
        <title>Draft Genome Sequence of Vibrio piscirenalis strains CECT 8603T and CECT 8604, two marine Gammaproteobacterium isolated from cultured gilthead sea bream (Sparus aurata).</title>
        <authorList>
            <person name="Arahal D.R."/>
            <person name="Rodrigo-Torres L."/>
            <person name="Lucena T."/>
            <person name="Pujalte M.J."/>
        </authorList>
    </citation>
    <scope>NUCLEOTIDE SEQUENCE [LARGE SCALE GENOMIC DNA]</scope>
    <source>
        <strain evidence="3 4">DCR 1-4-2</strain>
    </source>
</reference>
<name>A0A0C2KH87_9VIBR</name>
<gene>
    <name evidence="3" type="ORF">OJ16_11070</name>
</gene>
<dbReference type="Gene3D" id="3.10.560.10">
    <property type="entry name" value="Outer membrane lipoprotein wza domain like"/>
    <property type="match status" value="1"/>
</dbReference>
<dbReference type="InterPro" id="IPR010425">
    <property type="entry name" value="Caps_synth_GfcC-like_C"/>
</dbReference>
<evidence type="ECO:0000259" key="1">
    <source>
        <dbReference type="Pfam" id="PF06251"/>
    </source>
</evidence>
<protein>
    <submittedName>
        <fullName evidence="3">Uncharacterized protein</fullName>
    </submittedName>
</protein>
<comment type="caution">
    <text evidence="3">The sequence shown here is derived from an EMBL/GenBank/DDBJ whole genome shotgun (WGS) entry which is preliminary data.</text>
</comment>
<accession>A0A0C2JID6</accession>
<dbReference type="STRING" id="1461322.OJ16_11070"/>
<proteinExistence type="predicted"/>